<dbReference type="AlphaFoldDB" id="A0A0F0CN45"/>
<dbReference type="InterPro" id="IPR004568">
    <property type="entry name" value="Ppantetheine-prot_Trfase_dom"/>
</dbReference>
<keyword evidence="11" id="KW-1185">Reference proteome</keyword>
<feature type="binding site" evidence="8">
    <location>
        <position position="59"/>
    </location>
    <ligand>
        <name>Mg(2+)</name>
        <dbReference type="ChEBI" id="CHEBI:18420"/>
    </ligand>
</feature>
<dbReference type="Gene3D" id="3.90.470.20">
    <property type="entry name" value="4'-phosphopantetheinyl transferase domain"/>
    <property type="match status" value="1"/>
</dbReference>
<dbReference type="Proteomes" id="UP000033428">
    <property type="component" value="Unassembled WGS sequence"/>
</dbReference>
<keyword evidence="4 8" id="KW-0276">Fatty acid metabolism</keyword>
<evidence type="ECO:0000256" key="6">
    <source>
        <dbReference type="ARBA" id="ARBA00023098"/>
    </source>
</evidence>
<feature type="domain" description="4'-phosphopantetheinyl transferase" evidence="9">
    <location>
        <begin position="6"/>
        <end position="107"/>
    </location>
</feature>
<keyword evidence="5 8" id="KW-0460">Magnesium</keyword>
<dbReference type="HAMAP" id="MF_00101">
    <property type="entry name" value="AcpS"/>
    <property type="match status" value="1"/>
</dbReference>
<dbReference type="PATRIC" id="fig|1609969.3.peg.2910"/>
<comment type="cofactor">
    <cofactor evidence="8">
        <name>Mg(2+)</name>
        <dbReference type="ChEBI" id="CHEBI:18420"/>
    </cofactor>
</comment>
<comment type="function">
    <text evidence="8">Transfers the 4'-phosphopantetheine moiety from coenzyme A to a Ser of acyl-carrier-protein.</text>
</comment>
<evidence type="ECO:0000256" key="3">
    <source>
        <dbReference type="ARBA" id="ARBA00022723"/>
    </source>
</evidence>
<proteinExistence type="inferred from homology"/>
<comment type="catalytic activity">
    <reaction evidence="8">
        <text>apo-[ACP] + CoA = holo-[ACP] + adenosine 3',5'-bisphosphate + H(+)</text>
        <dbReference type="Rhea" id="RHEA:12068"/>
        <dbReference type="Rhea" id="RHEA-COMP:9685"/>
        <dbReference type="Rhea" id="RHEA-COMP:9690"/>
        <dbReference type="ChEBI" id="CHEBI:15378"/>
        <dbReference type="ChEBI" id="CHEBI:29999"/>
        <dbReference type="ChEBI" id="CHEBI:57287"/>
        <dbReference type="ChEBI" id="CHEBI:58343"/>
        <dbReference type="ChEBI" id="CHEBI:64479"/>
        <dbReference type="EC" id="2.7.8.7"/>
    </reaction>
</comment>
<keyword evidence="3 8" id="KW-0479">Metal-binding</keyword>
<accession>A0A0F0CN45</accession>
<evidence type="ECO:0000256" key="2">
    <source>
        <dbReference type="ARBA" id="ARBA00022679"/>
    </source>
</evidence>
<dbReference type="NCBIfam" id="TIGR00516">
    <property type="entry name" value="acpS"/>
    <property type="match status" value="1"/>
</dbReference>
<evidence type="ECO:0000313" key="11">
    <source>
        <dbReference type="Proteomes" id="UP000033428"/>
    </source>
</evidence>
<keyword evidence="2 8" id="KW-0808">Transferase</keyword>
<keyword evidence="1 8" id="KW-0444">Lipid biosynthesis</keyword>
<dbReference type="GO" id="GO:0005737">
    <property type="term" value="C:cytoplasm"/>
    <property type="evidence" value="ECO:0007669"/>
    <property type="project" value="UniProtKB-SubCell"/>
</dbReference>
<dbReference type="GO" id="GO:0000287">
    <property type="term" value="F:magnesium ion binding"/>
    <property type="evidence" value="ECO:0007669"/>
    <property type="project" value="UniProtKB-UniRule"/>
</dbReference>
<dbReference type="GO" id="GO:0008897">
    <property type="term" value="F:holo-[acyl-carrier-protein] synthase activity"/>
    <property type="evidence" value="ECO:0007669"/>
    <property type="project" value="UniProtKB-UniRule"/>
</dbReference>
<evidence type="ECO:0000259" key="9">
    <source>
        <dbReference type="Pfam" id="PF01648"/>
    </source>
</evidence>
<dbReference type="GO" id="GO:0006633">
    <property type="term" value="P:fatty acid biosynthetic process"/>
    <property type="evidence" value="ECO:0007669"/>
    <property type="project" value="UniProtKB-UniRule"/>
</dbReference>
<evidence type="ECO:0000256" key="7">
    <source>
        <dbReference type="ARBA" id="ARBA00023160"/>
    </source>
</evidence>
<keyword evidence="8" id="KW-0963">Cytoplasm</keyword>
<sequence length="128" mass="14089">MNNILGIGIDALSIPRFSAAVEKNSKKFFKKIFTAEEIEHGKTKKIISTHMAGKFAGKEAVKKALPEGALIGLKWRDIEILNNKDGKPYVILHGRARKLKEKYKVSEIFISISHTDDTAIANAVVIGG</sequence>
<feature type="binding site" evidence="8">
    <location>
        <position position="10"/>
    </location>
    <ligand>
        <name>Mg(2+)</name>
        <dbReference type="ChEBI" id="CHEBI:18420"/>
    </ligand>
</feature>
<evidence type="ECO:0000313" key="10">
    <source>
        <dbReference type="EMBL" id="KJJ83429.1"/>
    </source>
</evidence>
<comment type="caution">
    <text evidence="10">The sequence shown here is derived from an EMBL/GenBank/DDBJ whole genome shotgun (WGS) entry which is preliminary data.</text>
</comment>
<name>A0A0F0CN45_9BACT</name>
<dbReference type="NCBIfam" id="TIGR00556">
    <property type="entry name" value="pantethn_trn"/>
    <property type="match status" value="1"/>
</dbReference>
<gene>
    <name evidence="8" type="primary">acpS</name>
    <name evidence="10" type="ORF">OMAG_002695</name>
</gene>
<comment type="similarity">
    <text evidence="8">Belongs to the P-Pant transferase superfamily. AcpS family.</text>
</comment>
<keyword evidence="7 8" id="KW-0275">Fatty acid biosynthesis</keyword>
<evidence type="ECO:0000256" key="5">
    <source>
        <dbReference type="ARBA" id="ARBA00022842"/>
    </source>
</evidence>
<protein>
    <recommendedName>
        <fullName evidence="8">Holo-[acyl-carrier-protein] synthase</fullName>
        <shortName evidence="8">Holo-ACP synthase</shortName>
        <ecNumber evidence="8">2.7.8.7</ecNumber>
    </recommendedName>
    <alternativeName>
        <fullName evidence="8">4'-phosphopantetheinyl transferase AcpS</fullName>
    </alternativeName>
</protein>
<evidence type="ECO:0000256" key="4">
    <source>
        <dbReference type="ARBA" id="ARBA00022832"/>
    </source>
</evidence>
<dbReference type="SUPFAM" id="SSF56214">
    <property type="entry name" value="4'-phosphopantetheinyl transferase"/>
    <property type="match status" value="1"/>
</dbReference>
<dbReference type="InterPro" id="IPR002582">
    <property type="entry name" value="ACPS"/>
</dbReference>
<dbReference type="EC" id="2.7.8.7" evidence="8"/>
<keyword evidence="6 8" id="KW-0443">Lipid metabolism</keyword>
<dbReference type="Pfam" id="PF01648">
    <property type="entry name" value="ACPS"/>
    <property type="match status" value="1"/>
</dbReference>
<evidence type="ECO:0000256" key="8">
    <source>
        <dbReference type="HAMAP-Rule" id="MF_00101"/>
    </source>
</evidence>
<comment type="subcellular location">
    <subcellularLocation>
        <location evidence="8">Cytoplasm</location>
    </subcellularLocation>
</comment>
<evidence type="ECO:0000256" key="1">
    <source>
        <dbReference type="ARBA" id="ARBA00022516"/>
    </source>
</evidence>
<dbReference type="InterPro" id="IPR037143">
    <property type="entry name" value="4-PPantetheinyl_Trfase_dom_sf"/>
</dbReference>
<dbReference type="InterPro" id="IPR008278">
    <property type="entry name" value="4-PPantetheinyl_Trfase_dom"/>
</dbReference>
<dbReference type="EMBL" id="JYNY01000584">
    <property type="protein sequence ID" value="KJJ83429.1"/>
    <property type="molecule type" value="Genomic_DNA"/>
</dbReference>
<reference evidence="10 11" key="1">
    <citation type="submission" date="2015-02" db="EMBL/GenBank/DDBJ databases">
        <title>Single-cell genomics of uncultivated deep-branching MTB reveals a conserved set of magnetosome genes.</title>
        <authorList>
            <person name="Kolinko S."/>
            <person name="Richter M."/>
            <person name="Glockner F.O."/>
            <person name="Brachmann A."/>
            <person name="Schuler D."/>
        </authorList>
    </citation>
    <scope>NUCLEOTIDE SEQUENCE [LARGE SCALE GENOMIC DNA]</scope>
    <source>
        <strain evidence="10">SKK-01</strain>
    </source>
</reference>
<organism evidence="10 11">
    <name type="scientific">Candidatus Omnitrophus magneticus</name>
    <dbReference type="NCBI Taxonomy" id="1609969"/>
    <lineage>
        <taxon>Bacteria</taxon>
        <taxon>Pseudomonadati</taxon>
        <taxon>Candidatus Omnitrophota</taxon>
        <taxon>Candidatus Omnitrophus</taxon>
    </lineage>
</organism>